<dbReference type="GeneID" id="65130701"/>
<proteinExistence type="predicted"/>
<evidence type="ECO:0000313" key="1">
    <source>
        <dbReference type="EMBL" id="QOR56784.1"/>
    </source>
</evidence>
<sequence>MENNINGANTPGLAAQILARYRQTAQKFGPFFGQQIFTIVAQTPDLKWKEDVATGKNTFRQEVKAYILKAIDVESVSLLEKDVDGRPKIILNEKKNDPSLVFELADPEFTKATRQNVIECIERLSKPGSKPMFFTAEELPMLNDLTKLSNQSVLNFYEEMTRKCMQLAETVRSYMDMNQRMQVEYLRQCGLDNQETEIHVTATITEEKLLKLMNGRLSSLRVELLRILICSEPAILSKIQIWNGGRTETPKKVSIREDGRVFLFYGSGPLWWQRLFNTYESVSIIDASISIADAITGSNSTRNEYAFDEITKSIIDEAKKRKDFDCIVDILFDCMRNCSDGELHSKWINQENIKKYARENGITNVEDVNLEGLNGIVGIKTGGRVIPIVLGQLRKFRKY</sequence>
<dbReference type="EMBL" id="MT774396">
    <property type="protein sequence ID" value="QOR56784.1"/>
    <property type="molecule type" value="Genomic_DNA"/>
</dbReference>
<protein>
    <submittedName>
        <fullName evidence="1">Uncharacterized protein</fullName>
    </submittedName>
</protein>
<accession>A0A7M1RRM1</accession>
<evidence type="ECO:0000313" key="2">
    <source>
        <dbReference type="Proteomes" id="UP000593713"/>
    </source>
</evidence>
<organism evidence="1 2">
    <name type="scientific">uncultured phage cr53_1</name>
    <dbReference type="NCBI Taxonomy" id="2772080"/>
    <lineage>
        <taxon>Viruses</taxon>
        <taxon>Duplodnaviria</taxon>
        <taxon>Heunggongvirae</taxon>
        <taxon>Uroviricota</taxon>
        <taxon>Caudoviricetes</taxon>
        <taxon>Crassvirales</taxon>
        <taxon>Suoliviridae</taxon>
        <taxon>Loutivirinae</taxon>
        <taxon>Blohavirus</taxon>
        <taxon>Blohavirus americanus</taxon>
    </lineage>
</organism>
<reference evidence="1 2" key="1">
    <citation type="submission" date="2020-07" db="EMBL/GenBank/DDBJ databases">
        <title>Taxonomic proposal: Crassvirales, a new order of highly abundant and diverse bacterial viruses.</title>
        <authorList>
            <person name="Shkoporov A.N."/>
            <person name="Stockdale S.R."/>
            <person name="Guerin E."/>
            <person name="Ross R.P."/>
            <person name="Hill C."/>
        </authorList>
    </citation>
    <scope>NUCLEOTIDE SEQUENCE [LARGE SCALE GENOMIC DNA]</scope>
</reference>
<dbReference type="Proteomes" id="UP000593713">
    <property type="component" value="Segment"/>
</dbReference>
<dbReference type="RefSeq" id="YP_010112236.1">
    <property type="nucleotide sequence ID" value="NC_055889.1"/>
</dbReference>
<keyword evidence="2" id="KW-1185">Reference proteome</keyword>
<dbReference type="KEGG" id="vg:65130701"/>
<name>A0A7M1RRM1_9CAUD</name>